<gene>
    <name evidence="5" type="primary">metAA</name>
    <name evidence="7" type="ORF">NJ75_01886</name>
</gene>
<comment type="pathway">
    <text evidence="5">Amino-acid biosynthesis; L-methionine biosynthesis via de novo pathway; O-acetyl-L-homoserine from L-homoserine: step 1/1.</text>
</comment>
<comment type="catalytic activity">
    <reaction evidence="5">
        <text>L-homoserine + acetyl-CoA = O-acetyl-L-homoserine + CoA</text>
        <dbReference type="Rhea" id="RHEA:13701"/>
        <dbReference type="ChEBI" id="CHEBI:57287"/>
        <dbReference type="ChEBI" id="CHEBI:57288"/>
        <dbReference type="ChEBI" id="CHEBI:57476"/>
        <dbReference type="ChEBI" id="CHEBI:57716"/>
        <dbReference type="EC" id="2.3.1.31"/>
    </reaction>
</comment>
<evidence type="ECO:0000313" key="8">
    <source>
        <dbReference type="Proteomes" id="UP000031338"/>
    </source>
</evidence>
<dbReference type="PIRSF" id="PIRSF000450">
    <property type="entry name" value="H_ser_succinyltr"/>
    <property type="match status" value="1"/>
</dbReference>
<feature type="active site" description="Proton acceptor" evidence="5">
    <location>
        <position position="235"/>
    </location>
</feature>
<accession>A0A0B8ZL75</accession>
<feature type="binding site" evidence="5">
    <location>
        <position position="192"/>
    </location>
    <ligand>
        <name>substrate</name>
    </ligand>
</feature>
<dbReference type="PATRIC" id="fig|48936.3.peg.1901"/>
<evidence type="ECO:0000256" key="5">
    <source>
        <dbReference type="HAMAP-Rule" id="MF_00295"/>
    </source>
</evidence>
<keyword evidence="1 5" id="KW-0963">Cytoplasm</keyword>
<dbReference type="GO" id="GO:0005737">
    <property type="term" value="C:cytoplasm"/>
    <property type="evidence" value="ECO:0007669"/>
    <property type="project" value="UniProtKB-SubCell"/>
</dbReference>
<proteinExistence type="inferred from homology"/>
<evidence type="ECO:0000256" key="3">
    <source>
        <dbReference type="ARBA" id="ARBA00022679"/>
    </source>
</evidence>
<dbReference type="UniPathway" id="UPA00051">
    <property type="reaction ID" value="UER00074"/>
</dbReference>
<dbReference type="STRING" id="48936.NJ75_01886"/>
<dbReference type="CDD" id="cd03131">
    <property type="entry name" value="GATase1_HTS"/>
    <property type="match status" value="1"/>
</dbReference>
<evidence type="ECO:0000256" key="1">
    <source>
        <dbReference type="ARBA" id="ARBA00022490"/>
    </source>
</evidence>
<dbReference type="PANTHER" id="PTHR20919:SF0">
    <property type="entry name" value="HOMOSERINE O-SUCCINYLTRANSFERASE"/>
    <property type="match status" value="1"/>
</dbReference>
<feature type="site" description="Important for acyl-CoA specificity" evidence="5">
    <location>
        <position position="111"/>
    </location>
</feature>
<feature type="active site" description="Acyl-thioester intermediate" evidence="5 6">
    <location>
        <position position="142"/>
    </location>
</feature>
<dbReference type="HAMAP" id="MF_00295">
    <property type="entry name" value="MetA_acyltransf"/>
    <property type="match status" value="1"/>
</dbReference>
<dbReference type="AlphaFoldDB" id="A0A0B8ZL75"/>
<dbReference type="GO" id="GO:0004414">
    <property type="term" value="F:homoserine O-acetyltransferase activity"/>
    <property type="evidence" value="ECO:0007669"/>
    <property type="project" value="UniProtKB-EC"/>
</dbReference>
<evidence type="ECO:0000313" key="7">
    <source>
        <dbReference type="EMBL" id="KHS47049.1"/>
    </source>
</evidence>
<comment type="caution">
    <text evidence="5">Lacks conserved residue(s) required for the propagation of feature annotation.</text>
</comment>
<keyword evidence="3 5" id="KW-0808">Transferase</keyword>
<dbReference type="NCBIfam" id="TIGR01001">
    <property type="entry name" value="metA"/>
    <property type="match status" value="1"/>
</dbReference>
<comment type="caution">
    <text evidence="7">The sequence shown here is derived from an EMBL/GenBank/DDBJ whole genome shotgun (WGS) entry which is preliminary data.</text>
</comment>
<keyword evidence="5" id="KW-0486">Methionine biosynthesis</keyword>
<keyword evidence="8" id="KW-1185">Reference proteome</keyword>
<dbReference type="InterPro" id="IPR029062">
    <property type="entry name" value="Class_I_gatase-like"/>
</dbReference>
<feature type="binding site" evidence="5">
    <location>
        <position position="163"/>
    </location>
    <ligand>
        <name>substrate</name>
    </ligand>
</feature>
<dbReference type="EMBL" id="JRVC01000007">
    <property type="protein sequence ID" value="KHS47049.1"/>
    <property type="molecule type" value="Genomic_DNA"/>
</dbReference>
<keyword evidence="2 5" id="KW-0028">Amino-acid biosynthesis</keyword>
<protein>
    <recommendedName>
        <fullName evidence="5">Homoserine O-acetyltransferase</fullName>
        <shortName evidence="5">HAT</shortName>
        <ecNumber evidence="5">2.3.1.31</ecNumber>
    </recommendedName>
    <alternativeName>
        <fullName evidence="5">Homoserine transacetylase</fullName>
        <shortName evidence="5">HTA</shortName>
    </alternativeName>
</protein>
<dbReference type="Gene3D" id="3.40.50.880">
    <property type="match status" value="1"/>
</dbReference>
<organism evidence="7 8">
    <name type="scientific">Novosphingobium subterraneum</name>
    <dbReference type="NCBI Taxonomy" id="48936"/>
    <lineage>
        <taxon>Bacteria</taxon>
        <taxon>Pseudomonadati</taxon>
        <taxon>Pseudomonadota</taxon>
        <taxon>Alphaproteobacteria</taxon>
        <taxon>Sphingomonadales</taxon>
        <taxon>Sphingomonadaceae</taxon>
        <taxon>Novosphingobium</taxon>
    </lineage>
</organism>
<comment type="subcellular location">
    <subcellularLocation>
        <location evidence="5">Cytoplasm</location>
    </subcellularLocation>
</comment>
<dbReference type="Pfam" id="PF04204">
    <property type="entry name" value="HTS"/>
    <property type="match status" value="1"/>
</dbReference>
<keyword evidence="4 5" id="KW-0012">Acyltransferase</keyword>
<dbReference type="PANTHER" id="PTHR20919">
    <property type="entry name" value="HOMOSERINE O-SUCCINYLTRANSFERASE"/>
    <property type="match status" value="1"/>
</dbReference>
<dbReference type="InterPro" id="IPR033752">
    <property type="entry name" value="MetA_family"/>
</dbReference>
<feature type="site" description="Important for substrate specificity" evidence="5">
    <location>
        <position position="192"/>
    </location>
</feature>
<dbReference type="InterPro" id="IPR005697">
    <property type="entry name" value="HST_MetA"/>
</dbReference>
<evidence type="ECO:0000256" key="6">
    <source>
        <dbReference type="PIRSR" id="PIRSR000450-1"/>
    </source>
</evidence>
<dbReference type="Proteomes" id="UP000031338">
    <property type="component" value="Unassembled WGS sequence"/>
</dbReference>
<feature type="active site" evidence="5">
    <location>
        <position position="237"/>
    </location>
</feature>
<evidence type="ECO:0000256" key="2">
    <source>
        <dbReference type="ARBA" id="ARBA00022605"/>
    </source>
</evidence>
<name>A0A0B8ZL75_9SPHN</name>
<sequence>MPIRIADNLPARRTLEAEGVIVMSETEAARQDIRPMRIALLNLMPDKITTETQIARLLGATPLQVELELVRISDHVSKNTSAGHISAFYRPWEDVRAEKYDGLIVTGAPVETIPYEEVSYWDELARIFDWSQTNVHRTLSVCWGAMAALHHFHGIEKHPLPTKASGVFRHINHAPASPFMRGLPDVFDVPVSRWSEVRREDLPEGRGLSVLADSAETGLCLIDDPAHNTLHMFNHLEYDTLTLAGEYARDEGKYLPRHYFPGDDPQAMPANTWRGHGHLLYGNWVNETYQTTPYDLADIGK</sequence>
<comment type="similarity">
    <text evidence="5">Belongs to the MetA family.</text>
</comment>
<evidence type="ECO:0000256" key="4">
    <source>
        <dbReference type="ARBA" id="ARBA00023315"/>
    </source>
</evidence>
<dbReference type="SUPFAM" id="SSF52317">
    <property type="entry name" value="Class I glutamine amidotransferase-like"/>
    <property type="match status" value="1"/>
</dbReference>
<reference evidence="7 8" key="1">
    <citation type="submission" date="2014-10" db="EMBL/GenBank/DDBJ databases">
        <title>Draft genome sequence of Novosphingobium subterraneum DSM 12447.</title>
        <authorList>
            <person name="Gan H.M."/>
            <person name="Gan H.Y."/>
            <person name="Savka M.A."/>
        </authorList>
    </citation>
    <scope>NUCLEOTIDE SEQUENCE [LARGE SCALE GENOMIC DNA]</scope>
    <source>
        <strain evidence="7 8">DSM 12447</strain>
    </source>
</reference>
<comment type="function">
    <text evidence="5">Transfers an acetyl group from acetyl-CoA to L-homoserine, forming acetyl-L-homoserine.</text>
</comment>
<feature type="binding site" evidence="5">
    <location>
        <position position="249"/>
    </location>
    <ligand>
        <name>substrate</name>
    </ligand>
</feature>
<dbReference type="RefSeq" id="WP_039333678.1">
    <property type="nucleotide sequence ID" value="NZ_JBNNWK010000011.1"/>
</dbReference>
<dbReference type="GO" id="GO:0008899">
    <property type="term" value="F:homoserine O-succinyltransferase activity"/>
    <property type="evidence" value="ECO:0007669"/>
    <property type="project" value="UniProtKB-UniRule"/>
</dbReference>
<dbReference type="EC" id="2.3.1.31" evidence="5"/>
<dbReference type="GO" id="GO:0019281">
    <property type="term" value="P:L-methionine biosynthetic process from homoserine via O-succinyl-L-homoserine and cystathionine"/>
    <property type="evidence" value="ECO:0007669"/>
    <property type="project" value="InterPro"/>
</dbReference>